<dbReference type="CDD" id="cd04784">
    <property type="entry name" value="HTH_CadR-PbrR"/>
    <property type="match status" value="1"/>
</dbReference>
<dbReference type="PRINTS" id="PR00040">
    <property type="entry name" value="HTHMERR"/>
</dbReference>
<dbReference type="SMART" id="SM00422">
    <property type="entry name" value="HTH_MERR"/>
    <property type="match status" value="1"/>
</dbReference>
<dbReference type="InterPro" id="IPR047057">
    <property type="entry name" value="MerR_fam"/>
</dbReference>
<dbReference type="GO" id="GO:0046872">
    <property type="term" value="F:metal ion binding"/>
    <property type="evidence" value="ECO:0007669"/>
    <property type="project" value="InterPro"/>
</dbReference>
<name>A0A5S9NEX8_9GAMM</name>
<dbReference type="RefSeq" id="WP_159268307.1">
    <property type="nucleotide sequence ID" value="NZ_CACSIK010000001.1"/>
</dbReference>
<evidence type="ECO:0000259" key="2">
    <source>
        <dbReference type="PROSITE" id="PS50937"/>
    </source>
</evidence>
<evidence type="ECO:0000313" key="5">
    <source>
        <dbReference type="Proteomes" id="UP000435877"/>
    </source>
</evidence>
<accession>A0A5S9NEX8</accession>
<dbReference type="GO" id="GO:0003700">
    <property type="term" value="F:DNA-binding transcription factor activity"/>
    <property type="evidence" value="ECO:0007669"/>
    <property type="project" value="InterPro"/>
</dbReference>
<dbReference type="EMBL" id="CACSIK010000001">
    <property type="protein sequence ID" value="CAA0088937.1"/>
    <property type="molecule type" value="Genomic_DNA"/>
</dbReference>
<dbReference type="SUPFAM" id="SSF46955">
    <property type="entry name" value="Putative DNA-binding domain"/>
    <property type="match status" value="1"/>
</dbReference>
<dbReference type="InterPro" id="IPR000551">
    <property type="entry name" value="MerR-type_HTH_dom"/>
</dbReference>
<sequence>MKIGDLAHKSGCSVQTIRYYEKRGLLVNPNRTSSNYRDYSDTHLQQLLFTKRCRALKLSLAEIQNLFTLRDEPEGNCQSVTQLVDQHITEVESQISELHSLKRQLTELRTRCGDTKTVSQCGILKTLGAEKT</sequence>
<dbReference type="PROSITE" id="PS50937">
    <property type="entry name" value="HTH_MERR_2"/>
    <property type="match status" value="1"/>
</dbReference>
<dbReference type="EMBL" id="CACSIM010000002">
    <property type="protein sequence ID" value="CAA0095421.1"/>
    <property type="molecule type" value="Genomic_DNA"/>
</dbReference>
<dbReference type="InterPro" id="IPR009061">
    <property type="entry name" value="DNA-bd_dom_put_sf"/>
</dbReference>
<dbReference type="NCBIfam" id="TIGR02047">
    <property type="entry name" value="CadR-PbrR"/>
    <property type="match status" value="1"/>
</dbReference>
<dbReference type="Proteomes" id="UP000435877">
    <property type="component" value="Unassembled WGS sequence"/>
</dbReference>
<dbReference type="OrthoDB" id="9808480at2"/>
<dbReference type="Proteomes" id="UP000439591">
    <property type="component" value="Unassembled WGS sequence"/>
</dbReference>
<dbReference type="PANTHER" id="PTHR30204">
    <property type="entry name" value="REDOX-CYCLING DRUG-SENSING TRANSCRIPTIONAL ACTIVATOR SOXR"/>
    <property type="match status" value="1"/>
</dbReference>
<dbReference type="PANTHER" id="PTHR30204:SF92">
    <property type="entry name" value="HTH-TYPE TRANSCRIPTIONAL REGULATOR ZNTR"/>
    <property type="match status" value="1"/>
</dbReference>
<dbReference type="AlphaFoldDB" id="A0A5S9NEX8"/>
<proteinExistence type="predicted"/>
<reference evidence="5 6" key="1">
    <citation type="submission" date="2019-11" db="EMBL/GenBank/DDBJ databases">
        <authorList>
            <person name="Holert J."/>
        </authorList>
    </citation>
    <scope>NUCLEOTIDE SEQUENCE [LARGE SCALE GENOMIC DNA]</scope>
    <source>
        <strain evidence="4">BC3_2A</strain>
        <strain evidence="3">SB11_1A</strain>
    </source>
</reference>
<evidence type="ECO:0000256" key="1">
    <source>
        <dbReference type="ARBA" id="ARBA00023125"/>
    </source>
</evidence>
<evidence type="ECO:0000313" key="3">
    <source>
        <dbReference type="EMBL" id="CAA0088937.1"/>
    </source>
</evidence>
<keyword evidence="1" id="KW-0238">DNA-binding</keyword>
<gene>
    <name evidence="3" type="primary">merR1_1</name>
    <name evidence="3" type="ORF">IHBHHGIJ_01662</name>
    <name evidence="4" type="ORF">KFEGEMFD_01264</name>
</gene>
<protein>
    <submittedName>
        <fullName evidence="3">Mercuric resistance operon regulatory protein</fullName>
    </submittedName>
</protein>
<keyword evidence="5" id="KW-1185">Reference proteome</keyword>
<dbReference type="Gene3D" id="1.10.1660.10">
    <property type="match status" value="1"/>
</dbReference>
<evidence type="ECO:0000313" key="6">
    <source>
        <dbReference type="Proteomes" id="UP000439591"/>
    </source>
</evidence>
<dbReference type="Pfam" id="PF13411">
    <property type="entry name" value="MerR_1"/>
    <property type="match status" value="1"/>
</dbReference>
<organism evidence="3 5">
    <name type="scientific">Zhongshania aliphaticivorans</name>
    <dbReference type="NCBI Taxonomy" id="1470434"/>
    <lineage>
        <taxon>Bacteria</taxon>
        <taxon>Pseudomonadati</taxon>
        <taxon>Pseudomonadota</taxon>
        <taxon>Gammaproteobacteria</taxon>
        <taxon>Cellvibrionales</taxon>
        <taxon>Spongiibacteraceae</taxon>
        <taxon>Zhongshania</taxon>
    </lineage>
</organism>
<dbReference type="PROSITE" id="PS00552">
    <property type="entry name" value="HTH_MERR_1"/>
    <property type="match status" value="1"/>
</dbReference>
<evidence type="ECO:0000313" key="4">
    <source>
        <dbReference type="EMBL" id="CAA0095421.1"/>
    </source>
</evidence>
<feature type="domain" description="HTH merR-type" evidence="2">
    <location>
        <begin position="1"/>
        <end position="69"/>
    </location>
</feature>
<dbReference type="InterPro" id="IPR011791">
    <property type="entry name" value="CadR-PbrR"/>
</dbReference>
<dbReference type="GO" id="GO:0003677">
    <property type="term" value="F:DNA binding"/>
    <property type="evidence" value="ECO:0007669"/>
    <property type="project" value="UniProtKB-KW"/>
</dbReference>
<dbReference type="GO" id="GO:0045893">
    <property type="term" value="P:positive regulation of DNA-templated transcription"/>
    <property type="evidence" value="ECO:0007669"/>
    <property type="project" value="InterPro"/>
</dbReference>